<proteinExistence type="inferred from homology"/>
<dbReference type="GO" id="GO:0005524">
    <property type="term" value="F:ATP binding"/>
    <property type="evidence" value="ECO:0007669"/>
    <property type="project" value="UniProtKB-KW"/>
</dbReference>
<dbReference type="InterPro" id="IPR036950">
    <property type="entry name" value="PBP_transglycosylase"/>
</dbReference>
<comment type="catalytic activity">
    <reaction evidence="23">
        <text>Preferential cleavage: (Ac)2-L-Lys-D-Ala-|-D-Ala. Also transpeptidation of peptidyl-alanyl moieties that are N-acyl substituents of D-alanine.</text>
        <dbReference type="EC" id="3.4.16.4"/>
    </reaction>
</comment>
<dbReference type="SMART" id="SM00487">
    <property type="entry name" value="DEXDc"/>
    <property type="match status" value="1"/>
</dbReference>
<dbReference type="Gene3D" id="1.20.5.100">
    <property type="entry name" value="Cytochrome c1, transmembrane anchor, C-terminal"/>
    <property type="match status" value="1"/>
</dbReference>
<evidence type="ECO:0000256" key="20">
    <source>
        <dbReference type="ARBA" id="ARBA00023251"/>
    </source>
</evidence>
<dbReference type="InterPro" id="IPR014001">
    <property type="entry name" value="Helicase_ATP-bd"/>
</dbReference>
<dbReference type="GO" id="GO:0008658">
    <property type="term" value="F:penicillin binding"/>
    <property type="evidence" value="ECO:0007669"/>
    <property type="project" value="UniProtKB-UniRule"/>
</dbReference>
<dbReference type="GO" id="GO:0046677">
    <property type="term" value="P:response to antibiotic"/>
    <property type="evidence" value="ECO:0007669"/>
    <property type="project" value="UniProtKB-UniRule"/>
</dbReference>
<evidence type="ECO:0000256" key="17">
    <source>
        <dbReference type="ARBA" id="ARBA00022960"/>
    </source>
</evidence>
<dbReference type="EMBL" id="RPOH01000003">
    <property type="protein sequence ID" value="RPH30812.1"/>
    <property type="molecule type" value="Genomic_DNA"/>
</dbReference>
<keyword evidence="9" id="KW-0121">Carboxypeptidase</keyword>
<evidence type="ECO:0000256" key="14">
    <source>
        <dbReference type="ARBA" id="ARBA00022801"/>
    </source>
</evidence>
<dbReference type="PANTHER" id="PTHR43519">
    <property type="entry name" value="ATP-DEPENDENT RNA HELICASE HRPB"/>
    <property type="match status" value="1"/>
</dbReference>
<feature type="region of interest" description="Disordered" evidence="27">
    <location>
        <begin position="1645"/>
        <end position="1685"/>
    </location>
</feature>
<dbReference type="InterPro" id="IPR027417">
    <property type="entry name" value="P-loop_NTPase"/>
</dbReference>
<dbReference type="FunFam" id="1.10.3810.10:FF:000002">
    <property type="entry name" value="Penicillin-binding protein 1B"/>
    <property type="match status" value="1"/>
</dbReference>
<evidence type="ECO:0000256" key="8">
    <source>
        <dbReference type="ARBA" id="ARBA00022519"/>
    </source>
</evidence>
<accession>A0A3N5EHE1</accession>
<comment type="pathway">
    <text evidence="3">Cell wall biogenesis; peptidoglycan biosynthesis.</text>
</comment>
<keyword evidence="12 31" id="KW-0808">Transferase</keyword>
<evidence type="ECO:0000313" key="31">
    <source>
        <dbReference type="EMBL" id="RPH30812.1"/>
    </source>
</evidence>
<dbReference type="FunFam" id="3.40.710.10:FF:000006">
    <property type="entry name" value="Penicillin-binding protein 1B"/>
    <property type="match status" value="1"/>
</dbReference>
<evidence type="ECO:0000256" key="3">
    <source>
        <dbReference type="ARBA" id="ARBA00004752"/>
    </source>
</evidence>
<keyword evidence="16" id="KW-0067">ATP-binding</keyword>
<evidence type="ECO:0000256" key="13">
    <source>
        <dbReference type="ARBA" id="ARBA00022741"/>
    </source>
</evidence>
<dbReference type="InterPro" id="IPR001650">
    <property type="entry name" value="Helicase_C-like"/>
</dbReference>
<dbReference type="InterPro" id="IPR032730">
    <property type="entry name" value="PBP1b_TM"/>
</dbReference>
<dbReference type="InterPro" id="IPR049614">
    <property type="entry name" value="HrpB_DEXH"/>
</dbReference>
<keyword evidence="17" id="KW-0133">Cell shape</keyword>
<dbReference type="PROSITE" id="PS51194">
    <property type="entry name" value="HELICASE_CTER"/>
    <property type="match status" value="1"/>
</dbReference>
<dbReference type="GO" id="GO:0071555">
    <property type="term" value="P:cell wall organization"/>
    <property type="evidence" value="ECO:0007669"/>
    <property type="project" value="UniProtKB-KW"/>
</dbReference>
<dbReference type="GO" id="GO:0006508">
    <property type="term" value="P:proteolysis"/>
    <property type="evidence" value="ECO:0007669"/>
    <property type="project" value="UniProtKB-KW"/>
</dbReference>
<keyword evidence="28" id="KW-1133">Transmembrane helix</keyword>
<evidence type="ECO:0000256" key="1">
    <source>
        <dbReference type="ARBA" id="ARBA00002624"/>
    </source>
</evidence>
<keyword evidence="28" id="KW-0812">Transmembrane</keyword>
<evidence type="ECO:0000256" key="5">
    <source>
        <dbReference type="ARBA" id="ARBA00007739"/>
    </source>
</evidence>
<organism evidence="31 32">
    <name type="scientific">Buttiauxella warmboldiae</name>
    <dbReference type="NCBI Taxonomy" id="82993"/>
    <lineage>
        <taxon>Bacteria</taxon>
        <taxon>Pseudomonadati</taxon>
        <taxon>Pseudomonadota</taxon>
        <taxon>Gammaproteobacteria</taxon>
        <taxon>Enterobacterales</taxon>
        <taxon>Enterobacteriaceae</taxon>
        <taxon>Buttiauxella</taxon>
    </lineage>
</organism>
<dbReference type="CDD" id="cd18791">
    <property type="entry name" value="SF2_C_RHA"/>
    <property type="match status" value="1"/>
</dbReference>
<dbReference type="SMART" id="SM00490">
    <property type="entry name" value="HELICc"/>
    <property type="match status" value="1"/>
</dbReference>
<feature type="compositionally biased region" description="Basic and acidic residues" evidence="27">
    <location>
        <begin position="859"/>
        <end position="871"/>
    </location>
</feature>
<dbReference type="InterPro" id="IPR056329">
    <property type="entry name" value="CON_HrpB"/>
</dbReference>
<evidence type="ECO:0000256" key="22">
    <source>
        <dbReference type="ARBA" id="ARBA00023316"/>
    </source>
</evidence>
<keyword evidence="20" id="KW-0046">Antibiotic resistance</keyword>
<dbReference type="InterPro" id="IPR001460">
    <property type="entry name" value="PCN-bd_Tpept"/>
</dbReference>
<sequence length="1685" mass="187739">MELFVPSLPVAAVLPALLNALHNAPQVLLNAPTGAGKSTWLPLQILQQANLGGRILLLEPRRLAARNVAQRLAELLGEKPGETVGYRMRAETCIGPNTQLEVVTEGILTRMVQHDPELQGIALVILDEFHERSLQADLALALLLDVQQGLRDDLKLLIMSATLDNSRLRQCLPDAPVISSQGRAFPVERRYSPLSAHQRFDEAVAIAVANLLREEAGSLLLFLPGVGEIQRVQQQLQERVASDIQLCPLYGALPLSEQRKAILPADKGRRKVVLATNIAETSLTIEGIRLVVDCAQERVARFDVRTGLTRLVTQRISQASMIQRAGRAGRLEPGICLHLTSAEQAERASLQSEPEILQSDLSGLLLDLLQWGCADPSPLTWLDTPPAANLVAARALLRKLNALDEQNRLTPAGQKMADLGNEPRFAAMLVNAQTADEQATAARLVAILEEPPRGQESDLRNAFSRRQDNWQQRVSRLLKRVNSRGGEADFSLAAPLLAQAFPDRIARRRGQDGRYQLANGMGAMLNQDDPLTRYEWLLAPLLLQGSNTPDARILQAIPLDIEALVAQRPSLLSESDSVEWDEALGTLKAFRRTQIGKLVLKVQPLAKPSAGELHQAMLNGIREKGLSVLNWSPHAQQFRTRLACAASWLPERQWPDVSDEALLRDLERWLLPELDGVHSWRALKTIDVTRALQNLLDWNARALLDSALPTHYTVPTGSQIAIRYDDENPPVLAVRMQEMFGEARTPAIAEGRVPLVLELLSPAQRPLQITRDLTAFWNGAYREVQKEMKGRYPKHVWPDSPADALPTRRTKSTNNFERFPLLRLAKERKIRPGALFLVEKAMAGNDREPIGRKGKPTRPVKENVSRRRVREEEFDADYDDDYDDEEPMPPRKGKGSGNGRPPRKKRRWLWFLVKLLVVFVVLLVIYGVYLDQKIRSRIDGKVWQLPAAVYGRMVNLEPDMPYSKKEMVNLLEATQYRQVTRMTRPGEFTVQGNSIEMIRRPFDFPDSKEGQIRARLVFDGDHLESIQNMDNNRSFGFFRLDPRLITMLSSPNGEQRLFVPRTGFPELLVDTLIATEDRHFYEHDGISFFSIGRAVLANLTAGRTVQGASTLTQQLVKNLFLSSERSYWRKANEAYMALIMDARYGKDRILELYLNEVYLGQSGDNEIRGFPLASLYYFGRPVEELSLDQQALLVGMVKGASIYNPWRNPKLALERRNLVLRLLQEQKVIDQELYDMLSARPLGVQPRGGVISPQPAFMQMVRNELQTKLGDKVKDLSGVKIFTTFDSVSQDAAEKAVREGIPVLRTSRKLKDLEAAMVIVDRSTGEVRAMVGGSETQFAGFNRAMQARRSIGSLAKPATYLTALSQPDSYRLNTWIADAPIALKQPNGQVWSPQNDDRRYSGQVMLVDALARSMNVPTVNLGMALGLPAVTDTWIKLGVPKEQLHPVPAMLLGALNLTPIEVAQAFQTIASGGNRATLSALRSVIAEDGTVLYQSFPQAEQAVPPQAAYMTLYTMQQVMARGTGRALGGKYPQLHLAGKTGTTNNNVDTWFAGIDGKEVTITWVGRDNNQPTRLYGASGAMSLYQRYLANQTPIPLVLNPPEDIVDMGVDSAGYFQCGGGSDRVLPVWTTNPDGLCQQSQQIEQNNNPFDQSSQQPQQQPQQQQQPQPEKSDGVAGWIKDMFGGN</sequence>
<evidence type="ECO:0000256" key="4">
    <source>
        <dbReference type="ARBA" id="ARBA00007090"/>
    </source>
</evidence>
<dbReference type="Pfam" id="PF14814">
    <property type="entry name" value="UB2H"/>
    <property type="match status" value="1"/>
</dbReference>
<evidence type="ECO:0000259" key="30">
    <source>
        <dbReference type="PROSITE" id="PS51194"/>
    </source>
</evidence>
<evidence type="ECO:0000256" key="9">
    <source>
        <dbReference type="ARBA" id="ARBA00022645"/>
    </source>
</evidence>
<keyword evidence="10" id="KW-0645">Protease</keyword>
<dbReference type="GO" id="GO:0004386">
    <property type="term" value="F:helicase activity"/>
    <property type="evidence" value="ECO:0007669"/>
    <property type="project" value="UniProtKB-KW"/>
</dbReference>
<dbReference type="GO" id="GO:0008360">
    <property type="term" value="P:regulation of cell shape"/>
    <property type="evidence" value="ECO:0007669"/>
    <property type="project" value="UniProtKB-KW"/>
</dbReference>
<evidence type="ECO:0000313" key="32">
    <source>
        <dbReference type="Proteomes" id="UP000268615"/>
    </source>
</evidence>
<dbReference type="Pfam" id="PF24473">
    <property type="entry name" value="CON_HrpB"/>
    <property type="match status" value="1"/>
</dbReference>
<evidence type="ECO:0000259" key="29">
    <source>
        <dbReference type="PROSITE" id="PS51192"/>
    </source>
</evidence>
<dbReference type="InterPro" id="IPR007502">
    <property type="entry name" value="Helicase-assoc_dom"/>
</dbReference>
<comment type="catalytic activity">
    <reaction evidence="24">
        <text>[GlcNAc-(1-&gt;4)-Mur2Ac(oyl-L-Ala-gamma-D-Glu-L-Lys-D-Ala-D-Ala)](n)-di-trans,octa-cis-undecaprenyl diphosphate + beta-D-GlcNAc-(1-&gt;4)-Mur2Ac(oyl-L-Ala-gamma-D-Glu-L-Lys-D-Ala-D-Ala)-di-trans,octa-cis-undecaprenyl diphosphate = [GlcNAc-(1-&gt;4)-Mur2Ac(oyl-L-Ala-gamma-D-Glu-L-Lys-D-Ala-D-Ala)](n+1)-di-trans,octa-cis-undecaprenyl diphosphate + di-trans,octa-cis-undecaprenyl diphosphate + H(+)</text>
        <dbReference type="Rhea" id="RHEA:23708"/>
        <dbReference type="Rhea" id="RHEA-COMP:9602"/>
        <dbReference type="Rhea" id="RHEA-COMP:9603"/>
        <dbReference type="ChEBI" id="CHEBI:15378"/>
        <dbReference type="ChEBI" id="CHEBI:58405"/>
        <dbReference type="ChEBI" id="CHEBI:60033"/>
        <dbReference type="ChEBI" id="CHEBI:78435"/>
        <dbReference type="EC" id="2.4.99.28"/>
    </reaction>
</comment>
<feature type="region of interest" description="Disordered" evidence="27">
    <location>
        <begin position="846"/>
        <end position="902"/>
    </location>
</feature>
<evidence type="ECO:0000256" key="21">
    <source>
        <dbReference type="ARBA" id="ARBA00023268"/>
    </source>
</evidence>
<evidence type="ECO:0000256" key="19">
    <source>
        <dbReference type="ARBA" id="ARBA00023136"/>
    </source>
</evidence>
<feature type="compositionally biased region" description="Low complexity" evidence="27">
    <location>
        <begin position="1651"/>
        <end position="1668"/>
    </location>
</feature>
<dbReference type="Pfam" id="PF08482">
    <property type="entry name" value="HrpB_C"/>
    <property type="match status" value="1"/>
</dbReference>
<dbReference type="InterPro" id="IPR010225">
    <property type="entry name" value="HrpB"/>
</dbReference>
<dbReference type="InterPro" id="IPR011545">
    <property type="entry name" value="DEAD/DEAH_box_helicase_dom"/>
</dbReference>
<dbReference type="InterPro" id="IPR023346">
    <property type="entry name" value="Lysozyme-like_dom_sf"/>
</dbReference>
<keyword evidence="11" id="KW-0328">Glycosyltransferase</keyword>
<dbReference type="Pfam" id="PF00270">
    <property type="entry name" value="DEAD"/>
    <property type="match status" value="1"/>
</dbReference>
<comment type="caution">
    <text evidence="31">The sequence shown here is derived from an EMBL/GenBank/DDBJ whole genome shotgun (WGS) entry which is preliminary data.</text>
</comment>
<evidence type="ECO:0000256" key="12">
    <source>
        <dbReference type="ARBA" id="ARBA00022679"/>
    </source>
</evidence>
<dbReference type="Gene3D" id="1.20.120.1080">
    <property type="match status" value="1"/>
</dbReference>
<dbReference type="InterPro" id="IPR011813">
    <property type="entry name" value="PBP_1b"/>
</dbReference>
<evidence type="ECO:0000256" key="25">
    <source>
        <dbReference type="ARBA" id="ARBA00060592"/>
    </source>
</evidence>
<dbReference type="NCBIfam" id="NF007061">
    <property type="entry name" value="PRK09506.1"/>
    <property type="match status" value="1"/>
</dbReference>
<dbReference type="Gene3D" id="3.40.710.10">
    <property type="entry name" value="DD-peptidase/beta-lactamase superfamily"/>
    <property type="match status" value="1"/>
</dbReference>
<keyword evidence="14" id="KW-0378">Hydrolase</keyword>
<evidence type="ECO:0000256" key="7">
    <source>
        <dbReference type="ARBA" id="ARBA00022475"/>
    </source>
</evidence>
<dbReference type="Gene3D" id="3.40.50.300">
    <property type="entry name" value="P-loop containing nucleotide triphosphate hydrolases"/>
    <property type="match status" value="2"/>
</dbReference>
<comment type="similarity">
    <text evidence="4">In the C-terminal section; belongs to the transpeptidase family.</text>
</comment>
<dbReference type="NCBIfam" id="TIGR02071">
    <property type="entry name" value="PBP_1b"/>
    <property type="match status" value="1"/>
</dbReference>
<comment type="similarity">
    <text evidence="5">In the N-terminal section; belongs to the glycosyltransferase 51 family.</text>
</comment>
<dbReference type="InterPro" id="IPR013689">
    <property type="entry name" value="RNA_helicase_ATP-dep_HrpB_C"/>
</dbReference>
<keyword evidence="8" id="KW-0997">Cell inner membrane</keyword>
<evidence type="ECO:0000256" key="15">
    <source>
        <dbReference type="ARBA" id="ARBA00022806"/>
    </source>
</evidence>
<dbReference type="Gene3D" id="1.10.3810.10">
    <property type="entry name" value="Biosynthetic peptidoglycan transglycosylase-like"/>
    <property type="match status" value="1"/>
</dbReference>
<comment type="function">
    <text evidence="1">Cell wall formation. Synthesis of cross-linked peptidoglycan from the lipid intermediates. The enzyme has a penicillin-insensitive transglycosylase N-terminal domain (formation of linear glycan strands) and a penicillin-sensitive transpeptidase C-terminal domain (cross-linking of the peptide subunits).</text>
</comment>
<dbReference type="Pfam" id="PF00912">
    <property type="entry name" value="Transgly"/>
    <property type="match status" value="1"/>
</dbReference>
<dbReference type="OrthoDB" id="9766909at2"/>
<dbReference type="Proteomes" id="UP000268615">
    <property type="component" value="Unassembled WGS sequence"/>
</dbReference>
<dbReference type="GO" id="GO:0009252">
    <property type="term" value="P:peptidoglycan biosynthetic process"/>
    <property type="evidence" value="ECO:0007669"/>
    <property type="project" value="UniProtKB-UniRule"/>
</dbReference>
<dbReference type="InterPro" id="IPR012338">
    <property type="entry name" value="Beta-lactam/transpept-like"/>
</dbReference>
<feature type="transmembrane region" description="Helical" evidence="28">
    <location>
        <begin position="908"/>
        <end position="929"/>
    </location>
</feature>
<evidence type="ECO:0000256" key="6">
    <source>
        <dbReference type="ARBA" id="ARBA00018637"/>
    </source>
</evidence>
<gene>
    <name evidence="31" type="ORF">EHN07_00655</name>
</gene>
<dbReference type="InterPro" id="IPR028166">
    <property type="entry name" value="UB2H"/>
</dbReference>
<evidence type="ECO:0000256" key="28">
    <source>
        <dbReference type="SAM" id="Phobius"/>
    </source>
</evidence>
<dbReference type="SUPFAM" id="SSF52540">
    <property type="entry name" value="P-loop containing nucleoside triphosphate hydrolases"/>
    <property type="match status" value="1"/>
</dbReference>
<name>A0A3N5EHE1_9ENTR</name>
<dbReference type="Pfam" id="PF00905">
    <property type="entry name" value="Transpeptidase"/>
    <property type="match status" value="1"/>
</dbReference>
<keyword evidence="22" id="KW-0961">Cell wall biogenesis/degradation</keyword>
<dbReference type="SMART" id="SM00847">
    <property type="entry name" value="HA2"/>
    <property type="match status" value="1"/>
</dbReference>
<evidence type="ECO:0000256" key="26">
    <source>
        <dbReference type="NCBIfam" id="TIGR02071"/>
    </source>
</evidence>
<keyword evidence="7" id="KW-1003">Cell membrane</keyword>
<protein>
    <recommendedName>
        <fullName evidence="6 26">Penicillin-binding protein 1B</fullName>
    </recommendedName>
</protein>
<keyword evidence="13" id="KW-0547">Nucleotide-binding</keyword>
<dbReference type="GO" id="GO:0008955">
    <property type="term" value="F:peptidoglycan glycosyltransferase activity"/>
    <property type="evidence" value="ECO:0007669"/>
    <property type="project" value="UniProtKB-UniRule"/>
</dbReference>
<evidence type="ECO:0000256" key="10">
    <source>
        <dbReference type="ARBA" id="ARBA00022670"/>
    </source>
</evidence>
<dbReference type="GO" id="GO:0009274">
    <property type="term" value="C:peptidoglycan-based cell wall"/>
    <property type="evidence" value="ECO:0007669"/>
    <property type="project" value="UniProtKB-UniRule"/>
</dbReference>
<comment type="pathway">
    <text evidence="25">Glycan biosynthesis.</text>
</comment>
<dbReference type="FunFam" id="3.40.50.300:FF:002125">
    <property type="entry name" value="ATP-dependent helicase HrpB"/>
    <property type="match status" value="1"/>
</dbReference>
<dbReference type="NCBIfam" id="NF008662">
    <property type="entry name" value="PRK11664.1"/>
    <property type="match status" value="1"/>
</dbReference>
<dbReference type="Gene3D" id="3.30.2060.10">
    <property type="entry name" value="Penicillin-binding protein 1b domain"/>
    <property type="match status" value="1"/>
</dbReference>
<keyword evidence="32" id="KW-1185">Reference proteome</keyword>
<evidence type="ECO:0000256" key="11">
    <source>
        <dbReference type="ARBA" id="ARBA00022676"/>
    </source>
</evidence>
<dbReference type="GO" id="GO:0003676">
    <property type="term" value="F:nucleic acid binding"/>
    <property type="evidence" value="ECO:0007669"/>
    <property type="project" value="InterPro"/>
</dbReference>
<dbReference type="GO" id="GO:0005886">
    <property type="term" value="C:plasma membrane"/>
    <property type="evidence" value="ECO:0007669"/>
    <property type="project" value="UniProtKB-SubCell"/>
</dbReference>
<dbReference type="SUPFAM" id="SSF53955">
    <property type="entry name" value="Lysozyme-like"/>
    <property type="match status" value="1"/>
</dbReference>
<reference evidence="31 32" key="1">
    <citation type="submission" date="2018-11" db="EMBL/GenBank/DDBJ databases">
        <title>Draft genome sequence of Buttiauxella warmboldiae CCUG 35512.</title>
        <authorList>
            <person name="Salva-Serra F."/>
            <person name="Marathe N."/>
            <person name="Moore E."/>
            <person name="Svensson L."/>
            <person name="Engstrom-Jakobsson H."/>
        </authorList>
    </citation>
    <scope>NUCLEOTIDE SEQUENCE [LARGE SCALE GENOMIC DNA]</scope>
    <source>
        <strain evidence="31 32">CCUG 35512</strain>
    </source>
</reference>
<dbReference type="CDD" id="cd17990">
    <property type="entry name" value="DEXHc_HrpB"/>
    <property type="match status" value="1"/>
</dbReference>
<keyword evidence="21" id="KW-0511">Multifunctional enzyme</keyword>
<keyword evidence="18" id="KW-0573">Peptidoglycan synthesis</keyword>
<dbReference type="NCBIfam" id="TIGR01970">
    <property type="entry name" value="DEAH_box_HrpB"/>
    <property type="match status" value="1"/>
</dbReference>
<dbReference type="Pfam" id="PF00271">
    <property type="entry name" value="Helicase_C"/>
    <property type="match status" value="1"/>
</dbReference>
<dbReference type="Pfam" id="PF14812">
    <property type="entry name" value="PBP1_TM"/>
    <property type="match status" value="1"/>
</dbReference>
<dbReference type="UniPathway" id="UPA00219"/>
<dbReference type="PROSITE" id="PS51192">
    <property type="entry name" value="HELICASE_ATP_BIND_1"/>
    <property type="match status" value="1"/>
</dbReference>
<keyword evidence="15" id="KW-0347">Helicase</keyword>
<evidence type="ECO:0000256" key="18">
    <source>
        <dbReference type="ARBA" id="ARBA00022984"/>
    </source>
</evidence>
<dbReference type="PANTHER" id="PTHR43519:SF1">
    <property type="entry name" value="ATP-DEPENDENT RNA HELICASE HRPB"/>
    <property type="match status" value="1"/>
</dbReference>
<dbReference type="GO" id="GO:0009002">
    <property type="term" value="F:serine-type D-Ala-D-Ala carboxypeptidase activity"/>
    <property type="evidence" value="ECO:0007669"/>
    <property type="project" value="UniProtKB-EC"/>
</dbReference>
<evidence type="ECO:0000256" key="16">
    <source>
        <dbReference type="ARBA" id="ARBA00022840"/>
    </source>
</evidence>
<feature type="compositionally biased region" description="Acidic residues" evidence="27">
    <location>
        <begin position="872"/>
        <end position="887"/>
    </location>
</feature>
<evidence type="ECO:0000256" key="24">
    <source>
        <dbReference type="ARBA" id="ARBA00049902"/>
    </source>
</evidence>
<feature type="domain" description="Helicase ATP-binding" evidence="29">
    <location>
        <begin position="18"/>
        <end position="181"/>
    </location>
</feature>
<evidence type="ECO:0000256" key="2">
    <source>
        <dbReference type="ARBA" id="ARBA00004533"/>
    </source>
</evidence>
<evidence type="ECO:0000256" key="23">
    <source>
        <dbReference type="ARBA" id="ARBA00034000"/>
    </source>
</evidence>
<evidence type="ECO:0000256" key="27">
    <source>
        <dbReference type="SAM" id="MobiDB-lite"/>
    </source>
</evidence>
<dbReference type="InterPro" id="IPR001264">
    <property type="entry name" value="Glyco_trans_51"/>
</dbReference>
<feature type="domain" description="Helicase C-terminal" evidence="30">
    <location>
        <begin position="207"/>
        <end position="372"/>
    </location>
</feature>
<dbReference type="SUPFAM" id="SSF56601">
    <property type="entry name" value="beta-lactamase/transpeptidase-like"/>
    <property type="match status" value="1"/>
</dbReference>
<keyword evidence="19 28" id="KW-0472">Membrane</keyword>
<comment type="subcellular location">
    <subcellularLocation>
        <location evidence="2">Cell inner membrane</location>
    </subcellularLocation>
</comment>